<dbReference type="InterPro" id="IPR036390">
    <property type="entry name" value="WH_DNA-bd_sf"/>
</dbReference>
<dbReference type="PROSITE" id="PS51206">
    <property type="entry name" value="SF3_HELICASE_1"/>
    <property type="match status" value="1"/>
</dbReference>
<dbReference type="GO" id="GO:0016787">
    <property type="term" value="F:hydrolase activity"/>
    <property type="evidence" value="ECO:0007669"/>
    <property type="project" value="UniProtKB-KW"/>
</dbReference>
<keyword evidence="2" id="KW-0378">Hydrolase</keyword>
<dbReference type="InterPro" id="IPR051620">
    <property type="entry name" value="ORF904-like_C"/>
</dbReference>
<name>N0CZR4_STRMI</name>
<dbReference type="PATRIC" id="fig|1303692.3.peg.5585"/>
<gene>
    <name evidence="6" type="ORF">SFUL_5561</name>
</gene>
<dbReference type="Pfam" id="PF08706">
    <property type="entry name" value="D5_N"/>
    <property type="match status" value="1"/>
</dbReference>
<dbReference type="GO" id="GO:0005524">
    <property type="term" value="F:ATP binding"/>
    <property type="evidence" value="ECO:0007669"/>
    <property type="project" value="UniProtKB-KW"/>
</dbReference>
<dbReference type="InterPro" id="IPR015330">
    <property type="entry name" value="DNA_primase/pol_bifunc_N"/>
</dbReference>
<evidence type="ECO:0000256" key="1">
    <source>
        <dbReference type="ARBA" id="ARBA00022741"/>
    </source>
</evidence>
<dbReference type="InterPro" id="IPR014818">
    <property type="entry name" value="Phage/plasmid_primase_P4_C"/>
</dbReference>
<evidence type="ECO:0000256" key="4">
    <source>
        <dbReference type="SAM" id="MobiDB-lite"/>
    </source>
</evidence>
<dbReference type="Pfam" id="PF08708">
    <property type="entry name" value="PriCT_1"/>
    <property type="match status" value="1"/>
</dbReference>
<dbReference type="InterPro" id="IPR027417">
    <property type="entry name" value="P-loop_NTPase"/>
</dbReference>
<evidence type="ECO:0000256" key="2">
    <source>
        <dbReference type="ARBA" id="ARBA00022801"/>
    </source>
</evidence>
<sequence>MTITAPNFPVQQVVSDEAPDQIQLCINEWRKYDEQGLKVFPLVKGAKHPGEFGIKWGEDWIKKNRNPINLLDIYETGTYGLWLATGQCSKRVVLDLDKPEAETYWQERLGEAVFNSALKVTSGRDGGTHLHFAIRADDTRAWDGHSDEAIGFDFRGDGGGVVLPPSVHKSGRRYTWLAGELQDAPECLRKENQPKKRKDGPTGAGSGSKAVQDLMLDPVLGARGNNWLTRVAGTVAKAFYSKDVYMAVLHNINQASADPIDQPAFEKTVESVWKSEQENNQMPSPESPVKVARRLIEDTWTTAGHPTLRRWRGSWMKWTGAHWREVENQSVTADIQDRLEHAWYEAVDKRTGELIKPGWDPNTSKVNDVANAVKNINLLSEDVDSGDWLDGHDAGRMVAFHNGLLDIKSRKVIRATPAFFNTTSLPYDYEETDDLPTEWIKFLHSVWPDDVESTQVLQEWFGYVLSGQTDLQKALMLIGPTRSGKGVIGTVLEALVGKDNKAGMNMSAFATNFGLSPLVGKMLAIVGDARTPKRDRELILERLLSIIGEDTVTVDRKNREPYNGKLGSRLVLMSNELPSFSDPSGAIAGRFVILTMNKSFLGQEDTGLKGRLLQEIPAILRWSLDGLDRLMERGRFTEPESSADTRDEFDAKTSRIKEFVADRCVIGSDQSIPVQDLFDEYIAWCSNRKYETGSVDTFGGQLSAAFRGQFKKVRGSVKGRRITKYQGIGLNRG</sequence>
<dbReference type="RefSeq" id="WP_015611752.1">
    <property type="nucleotide sequence ID" value="NC_021177.1"/>
</dbReference>
<dbReference type="PANTHER" id="PTHR35372:SF2">
    <property type="entry name" value="SF3 HELICASE DOMAIN-CONTAINING PROTEIN"/>
    <property type="match status" value="1"/>
</dbReference>
<evidence type="ECO:0000313" key="6">
    <source>
        <dbReference type="EMBL" id="AGK80449.1"/>
    </source>
</evidence>
<dbReference type="InterPro" id="IPR014015">
    <property type="entry name" value="Helicase_SF3_DNA-vir"/>
</dbReference>
<dbReference type="AlphaFoldDB" id="N0CZR4"/>
<dbReference type="InterPro" id="IPR006500">
    <property type="entry name" value="Helicase_put_C_phage/plasmid"/>
</dbReference>
<dbReference type="SUPFAM" id="SSF56747">
    <property type="entry name" value="Prim-pol domain"/>
    <property type="match status" value="1"/>
</dbReference>
<keyword evidence="1" id="KW-0547">Nucleotide-binding</keyword>
<reference evidence="6 7" key="1">
    <citation type="submission" date="2013-04" db="EMBL/GenBank/DDBJ databases">
        <title>Complete genome sequence of Streptomyces fulvissimus.</title>
        <authorList>
            <person name="Myronovskyi M."/>
            <person name="Tokovenko B."/>
            <person name="Manderscheid N."/>
            <person name="Petzke L."/>
            <person name="Luzhetskyy A."/>
        </authorList>
    </citation>
    <scope>NUCLEOTIDE SEQUENCE [LARGE SCALE GENOMIC DNA]</scope>
    <source>
        <strain evidence="6 7">DSM 40593</strain>
    </source>
</reference>
<dbReference type="Proteomes" id="UP000013304">
    <property type="component" value="Chromosome"/>
</dbReference>
<dbReference type="Gene3D" id="3.40.50.300">
    <property type="entry name" value="P-loop containing nucleotide triphosphate hydrolases"/>
    <property type="match status" value="1"/>
</dbReference>
<dbReference type="InterPro" id="IPR014820">
    <property type="entry name" value="PriCT_1"/>
</dbReference>
<dbReference type="OrthoDB" id="9763644at2"/>
<dbReference type="SUPFAM" id="SSF46785">
    <property type="entry name" value="Winged helix' DNA-binding domain"/>
    <property type="match status" value="1"/>
</dbReference>
<evidence type="ECO:0000259" key="5">
    <source>
        <dbReference type="PROSITE" id="PS51206"/>
    </source>
</evidence>
<dbReference type="Pfam" id="PF19263">
    <property type="entry name" value="DUF5906"/>
    <property type="match status" value="1"/>
</dbReference>
<organism evidence="6 7">
    <name type="scientific">Streptomyces microflavus DSM 40593</name>
    <dbReference type="NCBI Taxonomy" id="1303692"/>
    <lineage>
        <taxon>Bacteria</taxon>
        <taxon>Bacillati</taxon>
        <taxon>Actinomycetota</taxon>
        <taxon>Actinomycetes</taxon>
        <taxon>Kitasatosporales</taxon>
        <taxon>Streptomycetaceae</taxon>
        <taxon>Streptomyces</taxon>
    </lineage>
</organism>
<keyword evidence="3" id="KW-0067">ATP-binding</keyword>
<evidence type="ECO:0000256" key="3">
    <source>
        <dbReference type="ARBA" id="ARBA00022840"/>
    </source>
</evidence>
<dbReference type="PANTHER" id="PTHR35372">
    <property type="entry name" value="ATP BINDING PROTEIN-RELATED"/>
    <property type="match status" value="1"/>
</dbReference>
<dbReference type="KEGG" id="sfi:SFUL_5561"/>
<feature type="domain" description="SF3 helicase" evidence="5">
    <location>
        <begin position="452"/>
        <end position="609"/>
    </location>
</feature>
<dbReference type="SMART" id="SM00942">
    <property type="entry name" value="PriCT_1"/>
    <property type="match status" value="1"/>
</dbReference>
<dbReference type="SMART" id="SM00943">
    <property type="entry name" value="Prim-Pol"/>
    <property type="match status" value="1"/>
</dbReference>
<dbReference type="NCBIfam" id="TIGR01613">
    <property type="entry name" value="primase_Cterm"/>
    <property type="match status" value="1"/>
</dbReference>
<dbReference type="eggNOG" id="COG3378">
    <property type="taxonomic scope" value="Bacteria"/>
</dbReference>
<dbReference type="Pfam" id="PF09250">
    <property type="entry name" value="Prim-Pol"/>
    <property type="match status" value="1"/>
</dbReference>
<dbReference type="HOGENOM" id="CLU_362418_0_0_11"/>
<protein>
    <submittedName>
        <fullName evidence="6">ATP binding protein</fullName>
    </submittedName>
</protein>
<dbReference type="EMBL" id="CP005080">
    <property type="protein sequence ID" value="AGK80449.1"/>
    <property type="molecule type" value="Genomic_DNA"/>
</dbReference>
<feature type="region of interest" description="Disordered" evidence="4">
    <location>
        <begin position="185"/>
        <end position="210"/>
    </location>
</feature>
<dbReference type="SUPFAM" id="SSF52540">
    <property type="entry name" value="P-loop containing nucleoside triphosphate hydrolases"/>
    <property type="match status" value="1"/>
</dbReference>
<dbReference type="InterPro" id="IPR045455">
    <property type="entry name" value="NrS-1_pol-like_helicase"/>
</dbReference>
<proteinExistence type="predicted"/>
<evidence type="ECO:0000313" key="7">
    <source>
        <dbReference type="Proteomes" id="UP000013304"/>
    </source>
</evidence>
<accession>N0CZR4</accession>